<dbReference type="RefSeq" id="WP_182219174.1">
    <property type="nucleotide sequence ID" value="NZ_JACEZS010000014.1"/>
</dbReference>
<dbReference type="GO" id="GO:0016887">
    <property type="term" value="F:ATP hydrolysis activity"/>
    <property type="evidence" value="ECO:0007669"/>
    <property type="project" value="InterPro"/>
</dbReference>
<protein>
    <submittedName>
        <fullName evidence="4">CpaF family protein</fullName>
    </submittedName>
</protein>
<dbReference type="InterPro" id="IPR001482">
    <property type="entry name" value="T2SS/T4SS_dom"/>
</dbReference>
<feature type="domain" description="Bacterial type II secretion system protein E" evidence="3">
    <location>
        <begin position="102"/>
        <end position="382"/>
    </location>
</feature>
<reference evidence="4 5" key="1">
    <citation type="submission" date="2020-07" db="EMBL/GenBank/DDBJ databases">
        <title>Novel species isolated from subtropical streams in China.</title>
        <authorList>
            <person name="Lu H."/>
        </authorList>
    </citation>
    <scope>NUCLEOTIDE SEQUENCE [LARGE SCALE GENOMIC DNA]</scope>
    <source>
        <strain evidence="4 5">FT3S</strain>
    </source>
</reference>
<keyword evidence="5" id="KW-1185">Reference proteome</keyword>
<dbReference type="AlphaFoldDB" id="A0A7W2EJK9"/>
<gene>
    <name evidence="4" type="ORF">H3H36_16405</name>
</gene>
<evidence type="ECO:0000313" key="4">
    <source>
        <dbReference type="EMBL" id="MBA5606940.1"/>
    </source>
</evidence>
<dbReference type="Gene3D" id="3.30.450.380">
    <property type="match status" value="1"/>
</dbReference>
<evidence type="ECO:0000256" key="1">
    <source>
        <dbReference type="ARBA" id="ARBA00006611"/>
    </source>
</evidence>
<dbReference type="SUPFAM" id="SSF52540">
    <property type="entry name" value="P-loop containing nucleoside triphosphate hydrolases"/>
    <property type="match status" value="1"/>
</dbReference>
<accession>A0A7W2EJK9</accession>
<name>A0A7W2EJK9_9BURK</name>
<dbReference type="InterPro" id="IPR050921">
    <property type="entry name" value="T4SS_GSP_E_ATPase"/>
</dbReference>
<evidence type="ECO:0000259" key="3">
    <source>
        <dbReference type="Pfam" id="PF00437"/>
    </source>
</evidence>
<evidence type="ECO:0000256" key="2">
    <source>
        <dbReference type="SAM" id="MobiDB-lite"/>
    </source>
</evidence>
<dbReference type="EMBL" id="JACEZS010000014">
    <property type="protein sequence ID" value="MBA5606940.1"/>
    <property type="molecule type" value="Genomic_DNA"/>
</dbReference>
<dbReference type="PANTHER" id="PTHR30486:SF15">
    <property type="entry name" value="TYPE II_IV SECRETION SYSTEM ATPASE"/>
    <property type="match status" value="1"/>
</dbReference>
<dbReference type="Gene3D" id="3.40.50.300">
    <property type="entry name" value="P-loop containing nucleotide triphosphate hydrolases"/>
    <property type="match status" value="1"/>
</dbReference>
<sequence length="457" mass="50314">MASQPPSIRERLNSGGTALGPTPYVLPSAGSIDTRSYQELKHRIHQALLDRVDLEGMQRLSQSEIRDELRILVERLLDEGTMVINDAERKSLTRDIQYEVLGFGPLEPLLADPSISDILVNTHKQVYVERHGRLELTDTTFTDDAHLMKIIDKIVARVGRRIDESSPMVDARLPDGSRVNAIIPPLAIDGPIMSIRRFSATPLRLADLVEYKSLTGSMGTLLQGLGKAKVNILISGGTGSGKTTLLNVISGFISHSERIVTVEDAAELQLQQPHIVRLETRPPNIEGKGEVTQRALVRNALRMRPDRIILGEVRGGEALDMLQAMNTGHEGSMATIHANTPRDALTRLENMINMAASNLPSKAMRQQISSAIGVVVQVARLTDGKRKITSISEVTGMEGEMITMQEIFAFRQTGLDPIGTVLGSFRASGVRPRFCERLRHFGVALDDTMFDPNRELS</sequence>
<organism evidence="4 5">
    <name type="scientific">Rugamonas fusca</name>
    <dbReference type="NCBI Taxonomy" id="2758568"/>
    <lineage>
        <taxon>Bacteria</taxon>
        <taxon>Pseudomonadati</taxon>
        <taxon>Pseudomonadota</taxon>
        <taxon>Betaproteobacteria</taxon>
        <taxon>Burkholderiales</taxon>
        <taxon>Oxalobacteraceae</taxon>
        <taxon>Telluria group</taxon>
        <taxon>Rugamonas</taxon>
    </lineage>
</organism>
<evidence type="ECO:0000313" key="5">
    <source>
        <dbReference type="Proteomes" id="UP000566711"/>
    </source>
</evidence>
<dbReference type="InterPro" id="IPR027417">
    <property type="entry name" value="P-loop_NTPase"/>
</dbReference>
<comment type="caution">
    <text evidence="4">The sequence shown here is derived from an EMBL/GenBank/DDBJ whole genome shotgun (WGS) entry which is preliminary data.</text>
</comment>
<feature type="region of interest" description="Disordered" evidence="2">
    <location>
        <begin position="1"/>
        <end position="24"/>
    </location>
</feature>
<dbReference type="Pfam" id="PF00437">
    <property type="entry name" value="T2SSE"/>
    <property type="match status" value="1"/>
</dbReference>
<proteinExistence type="inferred from homology"/>
<comment type="similarity">
    <text evidence="1">Belongs to the GSP E family.</text>
</comment>
<dbReference type="Proteomes" id="UP000566711">
    <property type="component" value="Unassembled WGS sequence"/>
</dbReference>
<dbReference type="CDD" id="cd01130">
    <property type="entry name" value="VirB11-like_ATPase"/>
    <property type="match status" value="1"/>
</dbReference>
<dbReference type="PANTHER" id="PTHR30486">
    <property type="entry name" value="TWITCHING MOTILITY PROTEIN PILT"/>
    <property type="match status" value="1"/>
</dbReference>